<keyword evidence="6" id="KW-1280">Immunoglobulin</keyword>
<dbReference type="Pfam" id="PF07686">
    <property type="entry name" value="V-set"/>
    <property type="match status" value="1"/>
</dbReference>
<organism evidence="8 9">
    <name type="scientific">Ovis aries</name>
    <name type="common">Sheep</name>
    <dbReference type="NCBI Taxonomy" id="9940"/>
    <lineage>
        <taxon>Eukaryota</taxon>
        <taxon>Metazoa</taxon>
        <taxon>Chordata</taxon>
        <taxon>Craniata</taxon>
        <taxon>Vertebrata</taxon>
        <taxon>Euteleostomi</taxon>
        <taxon>Mammalia</taxon>
        <taxon>Eutheria</taxon>
        <taxon>Laurasiatheria</taxon>
        <taxon>Artiodactyla</taxon>
        <taxon>Ruminantia</taxon>
        <taxon>Pecora</taxon>
        <taxon>Bovidae</taxon>
        <taxon>Caprinae</taxon>
        <taxon>Ovis</taxon>
    </lineage>
</organism>
<dbReference type="Proteomes" id="UP000664991">
    <property type="component" value="Chromosome 17"/>
</dbReference>
<evidence type="ECO:0000259" key="7">
    <source>
        <dbReference type="PROSITE" id="PS50835"/>
    </source>
</evidence>
<gene>
    <name evidence="8" type="ORF">JEQ12_007502</name>
</gene>
<keyword evidence="6" id="KW-0391">Immunity</keyword>
<keyword evidence="3" id="KW-0472">Membrane</keyword>
<dbReference type="GO" id="GO:0005576">
    <property type="term" value="C:extracellular region"/>
    <property type="evidence" value="ECO:0007669"/>
    <property type="project" value="UniProtKB-ARBA"/>
</dbReference>
<dbReference type="InterPro" id="IPR050150">
    <property type="entry name" value="IgV_Light_Chain"/>
</dbReference>
<dbReference type="SMART" id="SM00406">
    <property type="entry name" value="IGv"/>
    <property type="match status" value="1"/>
</dbReference>
<dbReference type="PANTHER" id="PTHR23267">
    <property type="entry name" value="IMMUNOGLOBULIN LIGHT CHAIN"/>
    <property type="match status" value="1"/>
</dbReference>
<proteinExistence type="predicted"/>
<dbReference type="InterPro" id="IPR013783">
    <property type="entry name" value="Ig-like_fold"/>
</dbReference>
<dbReference type="PROSITE" id="PS50835">
    <property type="entry name" value="IG_LIKE"/>
    <property type="match status" value="1"/>
</dbReference>
<accession>A0A835ZRY0</accession>
<keyword evidence="6" id="KW-1064">Adaptive immunity</keyword>
<evidence type="ECO:0000256" key="5">
    <source>
        <dbReference type="ARBA" id="ARBA00038737"/>
    </source>
</evidence>
<dbReference type="EMBL" id="JAEMGP010000017">
    <property type="protein sequence ID" value="KAG5198906.1"/>
    <property type="molecule type" value="Genomic_DNA"/>
</dbReference>
<keyword evidence="4" id="KW-1015">Disulfide bond</keyword>
<dbReference type="SUPFAM" id="SSF48726">
    <property type="entry name" value="Immunoglobulin"/>
    <property type="match status" value="1"/>
</dbReference>
<dbReference type="InterPro" id="IPR007110">
    <property type="entry name" value="Ig-like_dom"/>
</dbReference>
<dbReference type="AlphaFoldDB" id="A0A835ZRY0"/>
<evidence type="ECO:0000256" key="1">
    <source>
        <dbReference type="ARBA" id="ARBA00004236"/>
    </source>
</evidence>
<dbReference type="InterPro" id="IPR003599">
    <property type="entry name" value="Ig_sub"/>
</dbReference>
<evidence type="ECO:0000256" key="2">
    <source>
        <dbReference type="ARBA" id="ARBA00022475"/>
    </source>
</evidence>
<evidence type="ECO:0000313" key="9">
    <source>
        <dbReference type="Proteomes" id="UP000664991"/>
    </source>
</evidence>
<reference evidence="8 9" key="1">
    <citation type="submission" date="2020-12" db="EMBL/GenBank/DDBJ databases">
        <title>De novo assembly of Tibetan sheep genome.</title>
        <authorList>
            <person name="Li X."/>
        </authorList>
    </citation>
    <scope>NUCLEOTIDE SEQUENCE [LARGE SCALE GENOMIC DNA]</scope>
    <source>
        <tissue evidence="8">Heart</tissue>
    </source>
</reference>
<name>A0A835ZRY0_SHEEP</name>
<evidence type="ECO:0000256" key="6">
    <source>
        <dbReference type="ARBA" id="ARBA00043265"/>
    </source>
</evidence>
<keyword evidence="2" id="KW-1003">Cell membrane</keyword>
<dbReference type="GO" id="GO:0019814">
    <property type="term" value="C:immunoglobulin complex"/>
    <property type="evidence" value="ECO:0007669"/>
    <property type="project" value="UniProtKB-KW"/>
</dbReference>
<evidence type="ECO:0000256" key="4">
    <source>
        <dbReference type="ARBA" id="ARBA00023157"/>
    </source>
</evidence>
<dbReference type="InterPro" id="IPR036179">
    <property type="entry name" value="Ig-like_dom_sf"/>
</dbReference>
<dbReference type="FunFam" id="2.60.40.10:FF:000442">
    <property type="entry name" value="Immunoglobulin lambda variable 2-8"/>
    <property type="match status" value="1"/>
</dbReference>
<sequence>MKRGRSGVGMLCSAQLWGRRRQDALTVSTMAWSPLLLTLVALCTGSWAQAVLTQPSSVSGSLGQRVSITCSGSSSNVGRYGVGWYQQLPGSGLRTIIYGTSSRPSGVPDRFSGSRSGNTATLTISSLQAEDEADYYCAAEDSSSYNGTVLQARGEVRQKPALLPTWASRG</sequence>
<dbReference type="Gene3D" id="2.60.40.10">
    <property type="entry name" value="Immunoglobulins"/>
    <property type="match status" value="1"/>
</dbReference>
<dbReference type="GO" id="GO:0005886">
    <property type="term" value="C:plasma membrane"/>
    <property type="evidence" value="ECO:0007669"/>
    <property type="project" value="UniProtKB-SubCell"/>
</dbReference>
<comment type="subcellular location">
    <subcellularLocation>
        <location evidence="1">Cell membrane</location>
    </subcellularLocation>
</comment>
<comment type="caution">
    <text evidence="8">The sequence shown here is derived from an EMBL/GenBank/DDBJ whole genome shotgun (WGS) entry which is preliminary data.</text>
</comment>
<evidence type="ECO:0000313" key="8">
    <source>
        <dbReference type="EMBL" id="KAG5198906.1"/>
    </source>
</evidence>
<dbReference type="SMART" id="SM00409">
    <property type="entry name" value="IG"/>
    <property type="match status" value="1"/>
</dbReference>
<protein>
    <recommendedName>
        <fullName evidence="7">Ig-like domain-containing protein</fullName>
    </recommendedName>
</protein>
<feature type="domain" description="Ig-like" evidence="7">
    <location>
        <begin position="34"/>
        <end position="148"/>
    </location>
</feature>
<comment type="subunit">
    <text evidence="5">Immunoglobulins are composed of two identical heavy chains and two identical light chains; disulfide-linked.</text>
</comment>
<dbReference type="InterPro" id="IPR013106">
    <property type="entry name" value="Ig_V-set"/>
</dbReference>
<evidence type="ECO:0000256" key="3">
    <source>
        <dbReference type="ARBA" id="ARBA00023136"/>
    </source>
</evidence>